<dbReference type="Pfam" id="PF07833">
    <property type="entry name" value="Cu_amine_oxidN1"/>
    <property type="match status" value="1"/>
</dbReference>
<dbReference type="RefSeq" id="WP_208850584.1">
    <property type="nucleotide sequence ID" value="NZ_JAGGDJ010000044.1"/>
</dbReference>
<accession>A0ABS3WI99</accession>
<dbReference type="EMBL" id="JAGGDJ010000044">
    <property type="protein sequence ID" value="MBO7747973.1"/>
    <property type="molecule type" value="Genomic_DNA"/>
</dbReference>
<feature type="chain" id="PRO_5046861983" evidence="1">
    <location>
        <begin position="22"/>
        <end position="174"/>
    </location>
</feature>
<feature type="domain" description="Copper amine oxidase-like N-terminal" evidence="2">
    <location>
        <begin position="62"/>
        <end position="162"/>
    </location>
</feature>
<evidence type="ECO:0000313" key="4">
    <source>
        <dbReference type="Proteomes" id="UP000670947"/>
    </source>
</evidence>
<gene>
    <name evidence="3" type="ORF">I8J29_27650</name>
</gene>
<dbReference type="SUPFAM" id="SSF55383">
    <property type="entry name" value="Copper amine oxidase, domain N"/>
    <property type="match status" value="1"/>
</dbReference>
<dbReference type="Proteomes" id="UP000670947">
    <property type="component" value="Unassembled WGS sequence"/>
</dbReference>
<proteinExistence type="predicted"/>
<organism evidence="3 4">
    <name type="scientific">Paenibacillus artemisiicola</name>
    <dbReference type="NCBI Taxonomy" id="1172618"/>
    <lineage>
        <taxon>Bacteria</taxon>
        <taxon>Bacillati</taxon>
        <taxon>Bacillota</taxon>
        <taxon>Bacilli</taxon>
        <taxon>Bacillales</taxon>
        <taxon>Paenibacillaceae</taxon>
        <taxon>Paenibacillus</taxon>
    </lineage>
</organism>
<dbReference type="InterPro" id="IPR012854">
    <property type="entry name" value="Cu_amine_oxidase-like_N"/>
</dbReference>
<feature type="signal peptide" evidence="1">
    <location>
        <begin position="1"/>
        <end position="21"/>
    </location>
</feature>
<evidence type="ECO:0000259" key="2">
    <source>
        <dbReference type="Pfam" id="PF07833"/>
    </source>
</evidence>
<comment type="caution">
    <text evidence="3">The sequence shown here is derived from an EMBL/GenBank/DDBJ whole genome shotgun (WGS) entry which is preliminary data.</text>
</comment>
<name>A0ABS3WI99_9BACL</name>
<dbReference type="InterPro" id="IPR036582">
    <property type="entry name" value="Mao_N_sf"/>
</dbReference>
<evidence type="ECO:0000256" key="1">
    <source>
        <dbReference type="SAM" id="SignalP"/>
    </source>
</evidence>
<reference evidence="3 4" key="1">
    <citation type="submission" date="2021-03" db="EMBL/GenBank/DDBJ databases">
        <title>Paenibacillus artemisicola MWE-103 whole genome sequence.</title>
        <authorList>
            <person name="Ham Y.J."/>
        </authorList>
    </citation>
    <scope>NUCLEOTIDE SEQUENCE [LARGE SCALE GENOMIC DNA]</scope>
    <source>
        <strain evidence="3 4">MWE-103</strain>
    </source>
</reference>
<keyword evidence="1" id="KW-0732">Signal</keyword>
<evidence type="ECO:0000313" key="3">
    <source>
        <dbReference type="EMBL" id="MBO7747973.1"/>
    </source>
</evidence>
<keyword evidence="4" id="KW-1185">Reference proteome</keyword>
<sequence length="174" mass="18917">MKTKKLILPLLGLTLMMPALANADAMPNEPTAPATSAADMPAAPMSVYTVKLKVNSPMLNNNGRMVTMDTSPMFWKGMVYVPVRALAEGVGAKVAWDATTGATVVWAGPDVMKFWVGREAMEINDAKVSIGSKVVLNDDGRVMVPLRFIAEQLGWELDYSALDWSLTLTKMVNR</sequence>
<protein>
    <submittedName>
        <fullName evidence="3">Copper amine oxidase N-terminal domain-containing protein</fullName>
    </submittedName>
</protein>
<dbReference type="Gene3D" id="3.30.457.10">
    <property type="entry name" value="Copper amine oxidase-like, N-terminal domain"/>
    <property type="match status" value="2"/>
</dbReference>